<keyword evidence="2" id="KW-1185">Reference proteome</keyword>
<proteinExistence type="predicted"/>
<dbReference type="EMBL" id="JANHOG010000241">
    <property type="protein sequence ID" value="KAJ3556440.1"/>
    <property type="molecule type" value="Genomic_DNA"/>
</dbReference>
<name>A0ACC1T9X8_9APHY</name>
<dbReference type="Proteomes" id="UP001148662">
    <property type="component" value="Unassembled WGS sequence"/>
</dbReference>
<reference evidence="1" key="1">
    <citation type="submission" date="2022-07" db="EMBL/GenBank/DDBJ databases">
        <title>Genome Sequence of Phlebia brevispora.</title>
        <authorList>
            <person name="Buettner E."/>
        </authorList>
    </citation>
    <scope>NUCLEOTIDE SEQUENCE</scope>
    <source>
        <strain evidence="1">MPL23</strain>
    </source>
</reference>
<organism evidence="1 2">
    <name type="scientific">Phlebia brevispora</name>
    <dbReference type="NCBI Taxonomy" id="194682"/>
    <lineage>
        <taxon>Eukaryota</taxon>
        <taxon>Fungi</taxon>
        <taxon>Dikarya</taxon>
        <taxon>Basidiomycota</taxon>
        <taxon>Agaricomycotina</taxon>
        <taxon>Agaricomycetes</taxon>
        <taxon>Polyporales</taxon>
        <taxon>Meruliaceae</taxon>
        <taxon>Phlebia</taxon>
    </lineage>
</organism>
<protein>
    <submittedName>
        <fullName evidence="1">Uncharacterized protein</fullName>
    </submittedName>
</protein>
<sequence>MQLVSSTASATTLEGCSDSTYTLLSQYNTSSIAPFLAGWPGKPLPTSRSDPDRCLCASTLSPTPLTLPFILCHLHIRYRTPARTLYTLHHTLLLILSPISHRDSGITRCGTLHQHVHGNDLPLSEVLTSPPRSEVAQLNIPAALGAFVAFENVAEWFVSWLPFYWEFRTVFLLFMALEQTQGSTWFYNTYLQPFFSKNEADIDAGIVSAQMKAAAFLQSKLGSVWEALWRFATTHGAAPPQAMAPSATKDTTQPAPGRTSFYALGVNVFNTYGPWAMGAISRTVGVAQPVAPRTPDASAPQSQVTPSPGMQQRKSYVAAEDASDQSAPPPSFPVPQHY</sequence>
<gene>
    <name evidence="1" type="ORF">NM688_g2025</name>
</gene>
<evidence type="ECO:0000313" key="2">
    <source>
        <dbReference type="Proteomes" id="UP001148662"/>
    </source>
</evidence>
<comment type="caution">
    <text evidence="1">The sequence shown here is derived from an EMBL/GenBank/DDBJ whole genome shotgun (WGS) entry which is preliminary data.</text>
</comment>
<accession>A0ACC1T9X8</accession>
<evidence type="ECO:0000313" key="1">
    <source>
        <dbReference type="EMBL" id="KAJ3556440.1"/>
    </source>
</evidence>